<comment type="caution">
    <text evidence="2">The sequence shown here is derived from an EMBL/GenBank/DDBJ whole genome shotgun (WGS) entry which is preliminary data.</text>
</comment>
<dbReference type="InterPro" id="IPR011008">
    <property type="entry name" value="Dimeric_a/b-barrel"/>
</dbReference>
<dbReference type="RefSeq" id="WP_119953866.1">
    <property type="nucleotide sequence ID" value="NZ_QYUR01000002.1"/>
</dbReference>
<dbReference type="EMBL" id="QYUR01000002">
    <property type="protein sequence ID" value="RJG13408.1"/>
    <property type="molecule type" value="Genomic_DNA"/>
</dbReference>
<sequence>MEKVIYSVWRDTQTSNEEFARRLRNEVAEQLLVLGARGLQVNVVDKQVEPAAGLRQANNQPLMDGTVSFWLDRANGQFRRPFEEVIAAAVSRLAGYLVSESVPIRNTRYPASVGERTHGFSQLAFLTRPPRLTPAAWLDIWRNHHTQVAIDTQDTFLYVQNLVVNPLTPGAPQIDAIVEEGFPPEAMTDPQAFFDAVGDEEKYQRNLAAMIESCQRFIDFDKIDVLPTSQYILNAPAAVS</sequence>
<reference evidence="2 3" key="1">
    <citation type="submission" date="2018-09" db="EMBL/GenBank/DDBJ databases">
        <authorList>
            <person name="Zhu H."/>
        </authorList>
    </citation>
    <scope>NUCLEOTIDE SEQUENCE [LARGE SCALE GENOMIC DNA]</scope>
    <source>
        <strain evidence="2 3">K1S02-6</strain>
    </source>
</reference>
<evidence type="ECO:0000259" key="1">
    <source>
        <dbReference type="Pfam" id="PF07110"/>
    </source>
</evidence>
<dbReference type="Pfam" id="PF07110">
    <property type="entry name" value="EthD"/>
    <property type="match status" value="1"/>
</dbReference>
<dbReference type="GO" id="GO:0016491">
    <property type="term" value="F:oxidoreductase activity"/>
    <property type="evidence" value="ECO:0007669"/>
    <property type="project" value="InterPro"/>
</dbReference>
<protein>
    <recommendedName>
        <fullName evidence="1">EthD domain-containing protein</fullName>
    </recommendedName>
</protein>
<organism evidence="2 3">
    <name type="scientific">Pseudomonas cavernicola</name>
    <dbReference type="NCBI Taxonomy" id="2320866"/>
    <lineage>
        <taxon>Bacteria</taxon>
        <taxon>Pseudomonadati</taxon>
        <taxon>Pseudomonadota</taxon>
        <taxon>Gammaproteobacteria</taxon>
        <taxon>Pseudomonadales</taxon>
        <taxon>Pseudomonadaceae</taxon>
        <taxon>Pseudomonas</taxon>
    </lineage>
</organism>
<dbReference type="Proteomes" id="UP000284021">
    <property type="component" value="Unassembled WGS sequence"/>
</dbReference>
<gene>
    <name evidence="2" type="ORF">D3879_09195</name>
</gene>
<dbReference type="OrthoDB" id="9015064at2"/>
<evidence type="ECO:0000313" key="2">
    <source>
        <dbReference type="EMBL" id="RJG13408.1"/>
    </source>
</evidence>
<name>A0A418XLQ5_9PSED</name>
<feature type="domain" description="EthD" evidence="1">
    <location>
        <begin position="130"/>
        <end position="205"/>
    </location>
</feature>
<accession>A0A418XLQ5</accession>
<dbReference type="SUPFAM" id="SSF54909">
    <property type="entry name" value="Dimeric alpha+beta barrel"/>
    <property type="match status" value="1"/>
</dbReference>
<dbReference type="Gene3D" id="3.30.70.100">
    <property type="match status" value="1"/>
</dbReference>
<evidence type="ECO:0000313" key="3">
    <source>
        <dbReference type="Proteomes" id="UP000284021"/>
    </source>
</evidence>
<proteinExistence type="predicted"/>
<dbReference type="AlphaFoldDB" id="A0A418XLQ5"/>
<dbReference type="InterPro" id="IPR009799">
    <property type="entry name" value="EthD_dom"/>
</dbReference>
<keyword evidence="3" id="KW-1185">Reference proteome</keyword>